<dbReference type="PANTHER" id="PTHR36166:SF1">
    <property type="entry name" value="SRPBCC DOMAIN-CONTAINING PROTEIN"/>
    <property type="match status" value="1"/>
</dbReference>
<evidence type="ECO:0000313" key="2">
    <source>
        <dbReference type="EMBL" id="EFG05564.1"/>
    </source>
</evidence>
<dbReference type="RefSeq" id="WP_003959560.1">
    <property type="nucleotide sequence ID" value="NZ_CM000913.1"/>
</dbReference>
<feature type="region of interest" description="Disordered" evidence="1">
    <location>
        <begin position="50"/>
        <end position="76"/>
    </location>
</feature>
<name>E2Q9E4_STRCL</name>
<dbReference type="AlphaFoldDB" id="E2Q9E4"/>
<organism evidence="2 3">
    <name type="scientific">Streptomyces clavuligerus</name>
    <dbReference type="NCBI Taxonomy" id="1901"/>
    <lineage>
        <taxon>Bacteria</taxon>
        <taxon>Bacillati</taxon>
        <taxon>Actinomycetota</taxon>
        <taxon>Actinomycetes</taxon>
        <taxon>Kitasatosporales</taxon>
        <taxon>Streptomycetaceae</taxon>
        <taxon>Streptomyces</taxon>
    </lineage>
</organism>
<gene>
    <name evidence="2" type="ORF">SCLAV_0488</name>
</gene>
<dbReference type="CDD" id="cd07822">
    <property type="entry name" value="SRPBCC_4"/>
    <property type="match status" value="1"/>
</dbReference>
<dbReference type="PANTHER" id="PTHR36166">
    <property type="entry name" value="CHROMOSOME 9, WHOLE GENOME SHOTGUN SEQUENCE"/>
    <property type="match status" value="1"/>
</dbReference>
<protein>
    <submittedName>
        <fullName evidence="2">Cyclase/dehydrase</fullName>
    </submittedName>
</protein>
<reference evidence="2 3" key="1">
    <citation type="journal article" date="2010" name="Genome Biol. Evol.">
        <title>The sequence of a 1.8-mb bacterial linear plasmid reveals a rich evolutionary reservoir of secondary metabolic pathways.</title>
        <authorList>
            <person name="Medema M.H."/>
            <person name="Trefzer A."/>
            <person name="Kovalchuk A."/>
            <person name="van den Berg M."/>
            <person name="Mueller U."/>
            <person name="Heijne W."/>
            <person name="Wu L."/>
            <person name="Alam M.T."/>
            <person name="Ronning C.M."/>
            <person name="Nierman W.C."/>
            <person name="Bovenberg R.A.L."/>
            <person name="Breitling R."/>
            <person name="Takano E."/>
        </authorList>
    </citation>
    <scope>NUCLEOTIDE SEQUENCE [LARGE SCALE GENOMIC DNA]</scope>
    <source>
        <strain evidence="3">ATCC 27064 / DSM 738 / JCM 4710 / NBRC 13307 / NCIMB 12785 / NRRL 3585 / VKM Ac-602</strain>
    </source>
</reference>
<accession>E2Q9E4</accession>
<dbReference type="Gene3D" id="3.30.530.20">
    <property type="match status" value="1"/>
</dbReference>
<dbReference type="InterPro" id="IPR019587">
    <property type="entry name" value="Polyketide_cyclase/dehydratase"/>
</dbReference>
<dbReference type="eggNOG" id="COG4891">
    <property type="taxonomic scope" value="Bacteria"/>
</dbReference>
<dbReference type="KEGG" id="sclf:BB341_25430"/>
<evidence type="ECO:0000256" key="1">
    <source>
        <dbReference type="SAM" id="MobiDB-lite"/>
    </source>
</evidence>
<dbReference type="InterPro" id="IPR023393">
    <property type="entry name" value="START-like_dom_sf"/>
</dbReference>
<dbReference type="OrthoDB" id="9810827at2"/>
<proteinExistence type="predicted"/>
<dbReference type="GeneID" id="93732824"/>
<dbReference type="Pfam" id="PF10604">
    <property type="entry name" value="Polyketide_cyc2"/>
    <property type="match status" value="1"/>
</dbReference>
<keyword evidence="3" id="KW-1185">Reference proteome</keyword>
<dbReference type="EMBL" id="CM000913">
    <property type="protein sequence ID" value="EFG05564.1"/>
    <property type="molecule type" value="Genomic_DNA"/>
</dbReference>
<evidence type="ECO:0000313" key="3">
    <source>
        <dbReference type="Proteomes" id="UP000002357"/>
    </source>
</evidence>
<dbReference type="Proteomes" id="UP000002357">
    <property type="component" value="Chromosome"/>
</dbReference>
<sequence>MRRISSTVHIDADPAEVWSHLAAFDRYHEWNPFLVHGDGEAVPGARVELRMRPPSGRTPSGRTPSDRAPSGRNVRETSFRVRVLDSDPGRLLRWRGRLLLPGIFDGVHTFELHPEHGGTRVEQYEVFSGALVPFTGTLLQGTRAGFTALTDALKTRAESTRLPR</sequence>
<dbReference type="SUPFAM" id="SSF55961">
    <property type="entry name" value="Bet v1-like"/>
    <property type="match status" value="1"/>
</dbReference>